<accession>A0A833YME7</accession>
<gene>
    <name evidence="1" type="ORF">HJG60_009159</name>
</gene>
<protein>
    <submittedName>
        <fullName evidence="1">Uncharacterized protein</fullName>
    </submittedName>
</protein>
<evidence type="ECO:0000313" key="2">
    <source>
        <dbReference type="Proteomes" id="UP000664940"/>
    </source>
</evidence>
<evidence type="ECO:0000313" key="1">
    <source>
        <dbReference type="EMBL" id="KAF6078309.1"/>
    </source>
</evidence>
<dbReference type="EMBL" id="JABVXQ010000014">
    <property type="protein sequence ID" value="KAF6078309.1"/>
    <property type="molecule type" value="Genomic_DNA"/>
</dbReference>
<organism evidence="1 2">
    <name type="scientific">Phyllostomus discolor</name>
    <name type="common">pale spear-nosed bat</name>
    <dbReference type="NCBI Taxonomy" id="89673"/>
    <lineage>
        <taxon>Eukaryota</taxon>
        <taxon>Metazoa</taxon>
        <taxon>Chordata</taxon>
        <taxon>Craniata</taxon>
        <taxon>Vertebrata</taxon>
        <taxon>Euteleostomi</taxon>
        <taxon>Mammalia</taxon>
        <taxon>Eutheria</taxon>
        <taxon>Laurasiatheria</taxon>
        <taxon>Chiroptera</taxon>
        <taxon>Yangochiroptera</taxon>
        <taxon>Phyllostomidae</taxon>
        <taxon>Phyllostominae</taxon>
        <taxon>Phyllostomus</taxon>
    </lineage>
</organism>
<dbReference type="AlphaFoldDB" id="A0A833YME7"/>
<name>A0A833YME7_9CHIR</name>
<reference evidence="1 2" key="1">
    <citation type="journal article" date="2020" name="Nature">
        <title>Six reference-quality genomes reveal evolution of bat adaptations.</title>
        <authorList>
            <person name="Jebb D."/>
            <person name="Huang Z."/>
            <person name="Pippel M."/>
            <person name="Hughes G.M."/>
            <person name="Lavrichenko K."/>
            <person name="Devanna P."/>
            <person name="Winkler S."/>
            <person name="Jermiin L.S."/>
            <person name="Skirmuntt E.C."/>
            <person name="Katzourakis A."/>
            <person name="Burkitt-Gray L."/>
            <person name="Ray D.A."/>
            <person name="Sullivan K.A.M."/>
            <person name="Roscito J.G."/>
            <person name="Kirilenko B.M."/>
            <person name="Davalos L.M."/>
            <person name="Corthals A.P."/>
            <person name="Power M.L."/>
            <person name="Jones G."/>
            <person name="Ransome R.D."/>
            <person name="Dechmann D.K.N."/>
            <person name="Locatelli A.G."/>
            <person name="Puechmaille S.J."/>
            <person name="Fedrigo O."/>
            <person name="Jarvis E.D."/>
            <person name="Hiller M."/>
            <person name="Vernes S.C."/>
            <person name="Myers E.W."/>
            <person name="Teeling E.C."/>
        </authorList>
    </citation>
    <scope>NUCLEOTIDE SEQUENCE [LARGE SCALE GENOMIC DNA]</scope>
    <source>
        <strain evidence="1">Bat1K_MPI-CBG_1</strain>
    </source>
</reference>
<proteinExistence type="predicted"/>
<comment type="caution">
    <text evidence="1">The sequence shown here is derived from an EMBL/GenBank/DDBJ whole genome shotgun (WGS) entry which is preliminary data.</text>
</comment>
<sequence>MPPYELQRCRWVGPRSAHPALGPDKPGGSAALLAEATTGGVCAAPPHRSLLSCAGAAVQTSSHASRRLPGLLFFTWCPVSQINLRFSINALGSPILYVQLDLFLPLSPLVSPSCRCETPVCAVTAPLGTALAVTPPPSLFPPPFPAPPTPAPTVGAGSGFSSLKTKPIPCPQSPVLC</sequence>
<dbReference type="Proteomes" id="UP000664940">
    <property type="component" value="Unassembled WGS sequence"/>
</dbReference>